<organism evidence="2 3">
    <name type="scientific">Marisediminitalea aggregata</name>
    <dbReference type="NCBI Taxonomy" id="634436"/>
    <lineage>
        <taxon>Bacteria</taxon>
        <taxon>Pseudomonadati</taxon>
        <taxon>Pseudomonadota</taxon>
        <taxon>Gammaproteobacteria</taxon>
        <taxon>Alteromonadales</taxon>
        <taxon>Alteromonadaceae</taxon>
        <taxon>Marisediminitalea</taxon>
    </lineage>
</organism>
<evidence type="ECO:0000313" key="3">
    <source>
        <dbReference type="Proteomes" id="UP000184520"/>
    </source>
</evidence>
<keyword evidence="1" id="KW-0732">Signal</keyword>
<evidence type="ECO:0008006" key="4">
    <source>
        <dbReference type="Google" id="ProtNLM"/>
    </source>
</evidence>
<protein>
    <recommendedName>
        <fullName evidence="4">LPP20 lipoprotein</fullName>
    </recommendedName>
</protein>
<feature type="signal peptide" evidence="1">
    <location>
        <begin position="1"/>
        <end position="20"/>
    </location>
</feature>
<keyword evidence="3" id="KW-1185">Reference proteome</keyword>
<dbReference type="EMBL" id="FQWD01000005">
    <property type="protein sequence ID" value="SHG96896.1"/>
    <property type="molecule type" value="Genomic_DNA"/>
</dbReference>
<feature type="chain" id="PRO_5012748085" description="LPP20 lipoprotein" evidence="1">
    <location>
        <begin position="21"/>
        <end position="145"/>
    </location>
</feature>
<dbReference type="OrthoDB" id="7348506at2"/>
<dbReference type="AlphaFoldDB" id="A0A1M5P528"/>
<evidence type="ECO:0000313" key="2">
    <source>
        <dbReference type="EMBL" id="SHG96896.1"/>
    </source>
</evidence>
<sequence>MKRKLLALVAVLACCGMAQADTPPGVVTALGFGTIDPAMAKTNAQARMLAKRAAQLDAQRQLSEQVKGIEIRAGSTVEEYEVRSDIIATRVKTWLQGTVVVDEKVYESEGTWVAEVTLGICLTNEADVCKQRESLEAISNAAKQY</sequence>
<proteinExistence type="predicted"/>
<dbReference type="STRING" id="634436.SAMN05216361_3470"/>
<name>A0A1M5P528_9ALTE</name>
<accession>A0A1M5P528</accession>
<evidence type="ECO:0000256" key="1">
    <source>
        <dbReference type="SAM" id="SignalP"/>
    </source>
</evidence>
<dbReference type="Proteomes" id="UP000184520">
    <property type="component" value="Unassembled WGS sequence"/>
</dbReference>
<dbReference type="RefSeq" id="WP_073324404.1">
    <property type="nucleotide sequence ID" value="NZ_FQWD01000005.1"/>
</dbReference>
<reference evidence="3" key="1">
    <citation type="submission" date="2016-11" db="EMBL/GenBank/DDBJ databases">
        <authorList>
            <person name="Varghese N."/>
            <person name="Submissions S."/>
        </authorList>
    </citation>
    <scope>NUCLEOTIDE SEQUENCE [LARGE SCALE GENOMIC DNA]</scope>
    <source>
        <strain evidence="3">CGMCC 1.8995</strain>
    </source>
</reference>
<gene>
    <name evidence="2" type="ORF">SAMN05216361_3470</name>
</gene>